<dbReference type="EMBL" id="BARV01037072">
    <property type="protein sequence ID" value="GAI47553.1"/>
    <property type="molecule type" value="Genomic_DNA"/>
</dbReference>
<dbReference type="AlphaFoldDB" id="X1NVC4"/>
<reference evidence="2" key="1">
    <citation type="journal article" date="2014" name="Front. Microbiol.">
        <title>High frequency of phylogenetically diverse reductive dehalogenase-homologous genes in deep subseafloor sedimentary metagenomes.</title>
        <authorList>
            <person name="Kawai M."/>
            <person name="Futagami T."/>
            <person name="Toyoda A."/>
            <person name="Takaki Y."/>
            <person name="Nishi S."/>
            <person name="Hori S."/>
            <person name="Arai W."/>
            <person name="Tsubouchi T."/>
            <person name="Morono Y."/>
            <person name="Uchiyama I."/>
            <person name="Ito T."/>
            <person name="Fujiyama A."/>
            <person name="Inagaki F."/>
            <person name="Takami H."/>
        </authorList>
    </citation>
    <scope>NUCLEOTIDE SEQUENCE</scope>
    <source>
        <strain evidence="2">Expedition CK06-06</strain>
    </source>
</reference>
<feature type="non-terminal residue" evidence="2">
    <location>
        <position position="1"/>
    </location>
</feature>
<accession>X1NVC4</accession>
<gene>
    <name evidence="2" type="ORF">S06H3_57433</name>
</gene>
<feature type="non-terminal residue" evidence="2">
    <location>
        <position position="222"/>
    </location>
</feature>
<dbReference type="Gene3D" id="3.40.50.1820">
    <property type="entry name" value="alpha/beta hydrolase"/>
    <property type="match status" value="1"/>
</dbReference>
<evidence type="ECO:0000256" key="1">
    <source>
        <dbReference type="ARBA" id="ARBA00022729"/>
    </source>
</evidence>
<dbReference type="InterPro" id="IPR029058">
    <property type="entry name" value="AB_hydrolase_fold"/>
</dbReference>
<evidence type="ECO:0000313" key="2">
    <source>
        <dbReference type="EMBL" id="GAI47553.1"/>
    </source>
</evidence>
<evidence type="ECO:0008006" key="3">
    <source>
        <dbReference type="Google" id="ProtNLM"/>
    </source>
</evidence>
<sequence>WPLLVTLHGLRDGPILAPDIKSMVQIGPYGRGSVWFTGIGREDVFECIEKTRKFFSIDDDRIYLCGFSMGGAATFKLGLSYPDMWAGCVPVCGRCDEPELVENGRDAAFWVNTGGRDKILSPERSQTAFCRASALGFSKWRYTEHKEMGHSFDIDWKQVEHWLLATHKARNPKRVTFCTKTLQSNRAYWVEVTGIKQYGKTARIDVAIEGQNVSVSTRNVSN</sequence>
<protein>
    <recommendedName>
        <fullName evidence="3">Phospholipase/carboxylesterase/thioesterase domain-containing protein</fullName>
    </recommendedName>
</protein>
<comment type="caution">
    <text evidence="2">The sequence shown here is derived from an EMBL/GenBank/DDBJ whole genome shotgun (WGS) entry which is preliminary data.</text>
</comment>
<proteinExistence type="predicted"/>
<dbReference type="InterPro" id="IPR050955">
    <property type="entry name" value="Plant_Biomass_Hydrol_Est"/>
</dbReference>
<organism evidence="2">
    <name type="scientific">marine sediment metagenome</name>
    <dbReference type="NCBI Taxonomy" id="412755"/>
    <lineage>
        <taxon>unclassified sequences</taxon>
        <taxon>metagenomes</taxon>
        <taxon>ecological metagenomes</taxon>
    </lineage>
</organism>
<dbReference type="SUPFAM" id="SSF53474">
    <property type="entry name" value="alpha/beta-Hydrolases"/>
    <property type="match status" value="1"/>
</dbReference>
<name>X1NVC4_9ZZZZ</name>
<dbReference type="PANTHER" id="PTHR43037:SF1">
    <property type="entry name" value="BLL1128 PROTEIN"/>
    <property type="match status" value="1"/>
</dbReference>
<keyword evidence="1" id="KW-0732">Signal</keyword>
<dbReference type="PANTHER" id="PTHR43037">
    <property type="entry name" value="UNNAMED PRODUCT-RELATED"/>
    <property type="match status" value="1"/>
</dbReference>